<dbReference type="GO" id="GO:0016810">
    <property type="term" value="F:hydrolase activity, acting on carbon-nitrogen (but not peptide) bonds"/>
    <property type="evidence" value="ECO:0007669"/>
    <property type="project" value="InterPro"/>
</dbReference>
<dbReference type="InterPro" id="IPR033932">
    <property type="entry name" value="YtcJ-like"/>
</dbReference>
<dbReference type="Gene3D" id="3.20.20.140">
    <property type="entry name" value="Metal-dependent hydrolases"/>
    <property type="match status" value="1"/>
</dbReference>
<dbReference type="CDD" id="cd01300">
    <property type="entry name" value="YtcJ_like"/>
    <property type="match status" value="1"/>
</dbReference>
<dbReference type="STRING" id="441103.TRN7648_00142"/>
<name>A0A0P1GL17_9RHOB</name>
<dbReference type="InterPro" id="IPR013108">
    <property type="entry name" value="Amidohydro_3"/>
</dbReference>
<sequence>MSQITVFSARKIVTLDSTCPEATHIAVRDGRILAVGGADCGDAWGAVTQDDRLADSVVMPGFVEGHAHMMAGAMWQYVYAGFHDRTDPDGMLWPGLTSLDAVIDRLKTQEAKLPDGAPLVAWGLDPIFLPGERLSRAHLDRVSTTRPVMVMFSNLHLLCANSVALEMVGYGPHTQAEGVVKGPDGTPTGELQEMAAMFPVMRRLNVDFRNLSLTDHAVRSYGAVCQRVGVTTATDLYSTMEEADVARMITLTDAQDFPLRLVPALGASGAPETMSERGLALRARSTDKLRMGAIKIMTDGSIQGWTARVLWPGYIGGQPNGIWNTAPEQIQALCLEMQRAGLPMHIHVNGDEASKVTLDALAAAKAAHPRPGLRHTLQHAQMMDAAQMARAAELGVCVNLFANHLWFFGDQHAALTIGPERAARMDACRSALDAGVPLAIHSDAPVTPLAPLFSAWCAEARTTMSGQVLGAAQHLTRVEALHAITLGPAFSLGLDAEIGSLSPGKRADFAVLDQCPLSAPDLRDITVRGTVFGGVPHLL</sequence>
<dbReference type="EMBL" id="CYSE01000001">
    <property type="protein sequence ID" value="CUH74899.1"/>
    <property type="molecule type" value="Genomic_DNA"/>
</dbReference>
<dbReference type="SUPFAM" id="SSF51556">
    <property type="entry name" value="Metallo-dependent hydrolases"/>
    <property type="match status" value="1"/>
</dbReference>
<dbReference type="Proteomes" id="UP000054935">
    <property type="component" value="Unassembled WGS sequence"/>
</dbReference>
<proteinExistence type="predicted"/>
<reference evidence="2 3" key="1">
    <citation type="submission" date="2015-09" db="EMBL/GenBank/DDBJ databases">
        <authorList>
            <consortium name="Swine Surveillance"/>
        </authorList>
    </citation>
    <scope>NUCLEOTIDE SEQUENCE [LARGE SCALE GENOMIC DNA]</scope>
    <source>
        <strain evidence="2 3">CECT 7648</strain>
    </source>
</reference>
<accession>A0A0P1GL17</accession>
<dbReference type="OrthoDB" id="9811399at2"/>
<dbReference type="Pfam" id="PF07969">
    <property type="entry name" value="Amidohydro_3"/>
    <property type="match status" value="1"/>
</dbReference>
<gene>
    <name evidence="2" type="primary">nfdA</name>
    <name evidence="2" type="ORF">TRN7648_00142</name>
</gene>
<dbReference type="RefSeq" id="WP_058245725.1">
    <property type="nucleotide sequence ID" value="NZ_CYSE01000001.1"/>
</dbReference>
<evidence type="ECO:0000313" key="2">
    <source>
        <dbReference type="EMBL" id="CUH74899.1"/>
    </source>
</evidence>
<dbReference type="SUPFAM" id="SSF51338">
    <property type="entry name" value="Composite domain of metallo-dependent hydrolases"/>
    <property type="match status" value="1"/>
</dbReference>
<organism evidence="2 3">
    <name type="scientific">Tropicibacter naphthalenivorans</name>
    <dbReference type="NCBI Taxonomy" id="441103"/>
    <lineage>
        <taxon>Bacteria</taxon>
        <taxon>Pseudomonadati</taxon>
        <taxon>Pseudomonadota</taxon>
        <taxon>Alphaproteobacteria</taxon>
        <taxon>Rhodobacterales</taxon>
        <taxon>Roseobacteraceae</taxon>
        <taxon>Tropicibacter</taxon>
    </lineage>
</organism>
<dbReference type="InterPro" id="IPR011059">
    <property type="entry name" value="Metal-dep_hydrolase_composite"/>
</dbReference>
<keyword evidence="3" id="KW-1185">Reference proteome</keyword>
<dbReference type="EC" id="3.5.1.91" evidence="2"/>
<dbReference type="Gene3D" id="2.30.40.10">
    <property type="entry name" value="Urease, subunit C, domain 1"/>
    <property type="match status" value="1"/>
</dbReference>
<protein>
    <submittedName>
        <fullName evidence="2">N-substituted formamide deformylase</fullName>
        <ecNumber evidence="2">3.5.1.91</ecNumber>
    </submittedName>
</protein>
<dbReference type="Gene3D" id="3.10.310.70">
    <property type="match status" value="1"/>
</dbReference>
<evidence type="ECO:0000259" key="1">
    <source>
        <dbReference type="Pfam" id="PF07969"/>
    </source>
</evidence>
<dbReference type="PANTHER" id="PTHR22642:SF2">
    <property type="entry name" value="PROTEIN LONG AFTER FAR-RED 3"/>
    <property type="match status" value="1"/>
</dbReference>
<evidence type="ECO:0000313" key="3">
    <source>
        <dbReference type="Proteomes" id="UP000054935"/>
    </source>
</evidence>
<dbReference type="InterPro" id="IPR032466">
    <property type="entry name" value="Metal_Hydrolase"/>
</dbReference>
<keyword evidence="2" id="KW-0378">Hydrolase</keyword>
<feature type="domain" description="Amidohydrolase 3" evidence="1">
    <location>
        <begin position="55"/>
        <end position="535"/>
    </location>
</feature>
<dbReference type="AlphaFoldDB" id="A0A0P1GL17"/>
<dbReference type="PANTHER" id="PTHR22642">
    <property type="entry name" value="IMIDAZOLONEPROPIONASE"/>
    <property type="match status" value="1"/>
</dbReference>